<accession>A0A183FRM0</accession>
<evidence type="ECO:0000313" key="5">
    <source>
        <dbReference type="WBParaSite" id="HPBE_0001049401-mRNA-1"/>
    </source>
</evidence>
<reference evidence="3 4" key="1">
    <citation type="submission" date="2018-11" db="EMBL/GenBank/DDBJ databases">
        <authorList>
            <consortium name="Pathogen Informatics"/>
        </authorList>
    </citation>
    <scope>NUCLEOTIDE SEQUENCE [LARGE SCALE GENOMIC DNA]</scope>
</reference>
<dbReference type="Pfam" id="PF00397">
    <property type="entry name" value="WW"/>
    <property type="match status" value="1"/>
</dbReference>
<protein>
    <submittedName>
        <fullName evidence="5">WW domain-containing protein</fullName>
    </submittedName>
</protein>
<dbReference type="PROSITE" id="PS01159">
    <property type="entry name" value="WW_DOMAIN_1"/>
    <property type="match status" value="1"/>
</dbReference>
<name>A0A183FRM0_HELPZ</name>
<evidence type="ECO:0000313" key="3">
    <source>
        <dbReference type="EMBL" id="VDO85274.1"/>
    </source>
</evidence>
<dbReference type="SMART" id="SM00456">
    <property type="entry name" value="WW"/>
    <property type="match status" value="1"/>
</dbReference>
<sequence length="172" mass="19420">MMATIASSTSTIYENISDTQSTNRLDDLKLEDSGTYDADSRSNSNEKTSSGVKASDDVPTRLYAAVSIYPDMSAQSQQQLFQITSCSASPELSSSHQEDDKHIYTNIREMDELNSRPFPPVPDVADVPRRNLNNGWMEYETEAGRTYFYNFETGRSQWIPPRFIRTPAQVQV</sequence>
<proteinExistence type="predicted"/>
<feature type="compositionally biased region" description="Polar residues" evidence="1">
    <location>
        <begin position="41"/>
        <end position="52"/>
    </location>
</feature>
<organism evidence="4 5">
    <name type="scientific">Heligmosomoides polygyrus</name>
    <name type="common">Parasitic roundworm</name>
    <dbReference type="NCBI Taxonomy" id="6339"/>
    <lineage>
        <taxon>Eukaryota</taxon>
        <taxon>Metazoa</taxon>
        <taxon>Ecdysozoa</taxon>
        <taxon>Nematoda</taxon>
        <taxon>Chromadorea</taxon>
        <taxon>Rhabditida</taxon>
        <taxon>Rhabditina</taxon>
        <taxon>Rhabditomorpha</taxon>
        <taxon>Strongyloidea</taxon>
        <taxon>Heligmosomidae</taxon>
        <taxon>Heligmosomoides</taxon>
    </lineage>
</organism>
<gene>
    <name evidence="3" type="ORF">HPBE_LOCUS10495</name>
</gene>
<dbReference type="WBParaSite" id="HPBE_0001049401-mRNA-1">
    <property type="protein sequence ID" value="HPBE_0001049401-mRNA-1"/>
    <property type="gene ID" value="HPBE_0001049401"/>
</dbReference>
<feature type="domain" description="WW" evidence="2">
    <location>
        <begin position="130"/>
        <end position="163"/>
    </location>
</feature>
<dbReference type="PROSITE" id="PS50020">
    <property type="entry name" value="WW_DOMAIN_2"/>
    <property type="match status" value="1"/>
</dbReference>
<evidence type="ECO:0000259" key="2">
    <source>
        <dbReference type="PROSITE" id="PS50020"/>
    </source>
</evidence>
<dbReference type="AlphaFoldDB" id="A0A183FRM0"/>
<evidence type="ECO:0000313" key="4">
    <source>
        <dbReference type="Proteomes" id="UP000050761"/>
    </source>
</evidence>
<accession>A0A3P7ZMI4</accession>
<evidence type="ECO:0000256" key="1">
    <source>
        <dbReference type="SAM" id="MobiDB-lite"/>
    </source>
</evidence>
<dbReference type="InterPro" id="IPR036020">
    <property type="entry name" value="WW_dom_sf"/>
</dbReference>
<dbReference type="Gene3D" id="2.20.70.10">
    <property type="match status" value="1"/>
</dbReference>
<dbReference type="CDD" id="cd00201">
    <property type="entry name" value="WW"/>
    <property type="match status" value="1"/>
</dbReference>
<keyword evidence="4" id="KW-1185">Reference proteome</keyword>
<feature type="region of interest" description="Disordered" evidence="1">
    <location>
        <begin position="24"/>
        <end position="54"/>
    </location>
</feature>
<dbReference type="OrthoDB" id="79452at2759"/>
<dbReference type="SUPFAM" id="SSF51045">
    <property type="entry name" value="WW domain"/>
    <property type="match status" value="1"/>
</dbReference>
<dbReference type="InterPro" id="IPR001202">
    <property type="entry name" value="WW_dom"/>
</dbReference>
<dbReference type="EMBL" id="UZAH01026781">
    <property type="protein sequence ID" value="VDO85274.1"/>
    <property type="molecule type" value="Genomic_DNA"/>
</dbReference>
<dbReference type="Proteomes" id="UP000050761">
    <property type="component" value="Unassembled WGS sequence"/>
</dbReference>
<reference evidence="5" key="2">
    <citation type="submission" date="2019-09" db="UniProtKB">
        <authorList>
            <consortium name="WormBaseParasite"/>
        </authorList>
    </citation>
    <scope>IDENTIFICATION</scope>
</reference>